<proteinExistence type="inferred from homology"/>
<keyword evidence="3" id="KW-0813">Transport</keyword>
<dbReference type="Gene3D" id="3.30.1150.10">
    <property type="match status" value="1"/>
</dbReference>
<evidence type="ECO:0000256" key="4">
    <source>
        <dbReference type="ARBA" id="ARBA00022475"/>
    </source>
</evidence>
<dbReference type="NCBIfam" id="TIGR01352">
    <property type="entry name" value="tonB_Cterm"/>
    <property type="match status" value="1"/>
</dbReference>
<dbReference type="InterPro" id="IPR006260">
    <property type="entry name" value="TonB/TolA_C"/>
</dbReference>
<evidence type="ECO:0000256" key="9">
    <source>
        <dbReference type="ARBA" id="ARBA00023136"/>
    </source>
</evidence>
<dbReference type="GO" id="GO:0015031">
    <property type="term" value="P:protein transport"/>
    <property type="evidence" value="ECO:0007669"/>
    <property type="project" value="UniProtKB-KW"/>
</dbReference>
<dbReference type="EMBL" id="JAENIK010000008">
    <property type="protein sequence ID" value="MBK1815444.1"/>
    <property type="molecule type" value="Genomic_DNA"/>
</dbReference>
<evidence type="ECO:0000256" key="3">
    <source>
        <dbReference type="ARBA" id="ARBA00022448"/>
    </source>
</evidence>
<keyword evidence="5" id="KW-0997">Cell inner membrane</keyword>
<gene>
    <name evidence="12" type="ORF">JIN84_07455</name>
</gene>
<dbReference type="Proteomes" id="UP000600139">
    <property type="component" value="Unassembled WGS sequence"/>
</dbReference>
<dbReference type="SUPFAM" id="SSF74653">
    <property type="entry name" value="TolA/TonB C-terminal domain"/>
    <property type="match status" value="1"/>
</dbReference>
<evidence type="ECO:0000259" key="11">
    <source>
        <dbReference type="PROSITE" id="PS52015"/>
    </source>
</evidence>
<keyword evidence="9" id="KW-0472">Membrane</keyword>
<comment type="caution">
    <text evidence="12">The sequence shown here is derived from an EMBL/GenBank/DDBJ whole genome shotgun (WGS) entry which is preliminary data.</text>
</comment>
<evidence type="ECO:0000256" key="1">
    <source>
        <dbReference type="ARBA" id="ARBA00004383"/>
    </source>
</evidence>
<dbReference type="InterPro" id="IPR051045">
    <property type="entry name" value="TonB-dependent_transducer"/>
</dbReference>
<sequence>MKDSLLHALDIGTLALWASVTLLAAVAIGVPSSIPQAAVAAGGMTTEIGSDFLIGDTPDESPEEDWAKEMEENTTMPAKAALPSPPSMAPRKSVSPLPEIPKLPRPPGRAVPSSSIDTRLAAGHTPGPAYPAAARAAGQTGTVVMSFTVNGAGKVVSAFVYTSSGWPLLDQEALRTVKTWTFPPGEAMALIRPLVFELP</sequence>
<keyword evidence="6" id="KW-0812">Transmembrane</keyword>
<evidence type="ECO:0000313" key="12">
    <source>
        <dbReference type="EMBL" id="MBK1815444.1"/>
    </source>
</evidence>
<keyword evidence="4" id="KW-1003">Cell membrane</keyword>
<accession>A0A934R258</accession>
<dbReference type="Pfam" id="PF03544">
    <property type="entry name" value="TonB_C"/>
    <property type="match status" value="1"/>
</dbReference>
<evidence type="ECO:0000256" key="2">
    <source>
        <dbReference type="ARBA" id="ARBA00006555"/>
    </source>
</evidence>
<dbReference type="InterPro" id="IPR037682">
    <property type="entry name" value="TonB_C"/>
</dbReference>
<feature type="domain" description="TonB C-terminal" evidence="11">
    <location>
        <begin position="115"/>
        <end position="199"/>
    </location>
</feature>
<evidence type="ECO:0000256" key="5">
    <source>
        <dbReference type="ARBA" id="ARBA00022519"/>
    </source>
</evidence>
<dbReference type="PROSITE" id="PS52015">
    <property type="entry name" value="TONB_CTD"/>
    <property type="match status" value="1"/>
</dbReference>
<keyword evidence="7" id="KW-0653">Protein transport</keyword>
<evidence type="ECO:0000256" key="10">
    <source>
        <dbReference type="SAM" id="MobiDB-lite"/>
    </source>
</evidence>
<keyword evidence="8" id="KW-1133">Transmembrane helix</keyword>
<keyword evidence="13" id="KW-1185">Reference proteome</keyword>
<dbReference type="PANTHER" id="PTHR33446">
    <property type="entry name" value="PROTEIN TONB-RELATED"/>
    <property type="match status" value="1"/>
</dbReference>
<evidence type="ECO:0000313" key="13">
    <source>
        <dbReference type="Proteomes" id="UP000600139"/>
    </source>
</evidence>
<feature type="compositionally biased region" description="Pro residues" evidence="10">
    <location>
        <begin position="98"/>
        <end position="109"/>
    </location>
</feature>
<protein>
    <submittedName>
        <fullName evidence="12">TonB family protein</fullName>
    </submittedName>
</protein>
<organism evidence="12 13">
    <name type="scientific">Luteolibacter yonseiensis</name>
    <dbReference type="NCBI Taxonomy" id="1144680"/>
    <lineage>
        <taxon>Bacteria</taxon>
        <taxon>Pseudomonadati</taxon>
        <taxon>Verrucomicrobiota</taxon>
        <taxon>Verrucomicrobiia</taxon>
        <taxon>Verrucomicrobiales</taxon>
        <taxon>Verrucomicrobiaceae</taxon>
        <taxon>Luteolibacter</taxon>
    </lineage>
</organism>
<evidence type="ECO:0000256" key="7">
    <source>
        <dbReference type="ARBA" id="ARBA00022927"/>
    </source>
</evidence>
<dbReference type="RefSeq" id="WP_200350404.1">
    <property type="nucleotide sequence ID" value="NZ_BAABHZ010000012.1"/>
</dbReference>
<dbReference type="AlphaFoldDB" id="A0A934R258"/>
<evidence type="ECO:0000256" key="6">
    <source>
        <dbReference type="ARBA" id="ARBA00022692"/>
    </source>
</evidence>
<evidence type="ECO:0000256" key="8">
    <source>
        <dbReference type="ARBA" id="ARBA00022989"/>
    </source>
</evidence>
<reference evidence="12" key="1">
    <citation type="submission" date="2021-01" db="EMBL/GenBank/DDBJ databases">
        <title>Modified the classification status of verrucomicrobia.</title>
        <authorList>
            <person name="Feng X."/>
        </authorList>
    </citation>
    <scope>NUCLEOTIDE SEQUENCE</scope>
    <source>
        <strain evidence="12">JCM 18052</strain>
    </source>
</reference>
<dbReference type="GO" id="GO:0005886">
    <property type="term" value="C:plasma membrane"/>
    <property type="evidence" value="ECO:0007669"/>
    <property type="project" value="UniProtKB-SubCell"/>
</dbReference>
<comment type="subcellular location">
    <subcellularLocation>
        <location evidence="1">Cell inner membrane</location>
        <topology evidence="1">Single-pass membrane protein</topology>
        <orientation evidence="1">Periplasmic side</orientation>
    </subcellularLocation>
</comment>
<dbReference type="GO" id="GO:0055085">
    <property type="term" value="P:transmembrane transport"/>
    <property type="evidence" value="ECO:0007669"/>
    <property type="project" value="InterPro"/>
</dbReference>
<name>A0A934R258_9BACT</name>
<feature type="region of interest" description="Disordered" evidence="10">
    <location>
        <begin position="57"/>
        <end position="127"/>
    </location>
</feature>
<comment type="similarity">
    <text evidence="2">Belongs to the TonB family.</text>
</comment>